<protein>
    <recommendedName>
        <fullName evidence="3">F-box domain-containing protein</fullName>
    </recommendedName>
</protein>
<dbReference type="AlphaFoldDB" id="A0A9P4UWG2"/>
<evidence type="ECO:0008006" key="3">
    <source>
        <dbReference type="Google" id="ProtNLM"/>
    </source>
</evidence>
<gene>
    <name evidence="1" type="ORF">EJ04DRAFT_581803</name>
</gene>
<proteinExistence type="predicted"/>
<name>A0A9P4UWG2_9PLEO</name>
<organism evidence="1 2">
    <name type="scientific">Polyplosphaeria fusca</name>
    <dbReference type="NCBI Taxonomy" id="682080"/>
    <lineage>
        <taxon>Eukaryota</taxon>
        <taxon>Fungi</taxon>
        <taxon>Dikarya</taxon>
        <taxon>Ascomycota</taxon>
        <taxon>Pezizomycotina</taxon>
        <taxon>Dothideomycetes</taxon>
        <taxon>Pleosporomycetidae</taxon>
        <taxon>Pleosporales</taxon>
        <taxon>Tetraplosphaeriaceae</taxon>
        <taxon>Polyplosphaeria</taxon>
    </lineage>
</organism>
<evidence type="ECO:0000313" key="2">
    <source>
        <dbReference type="Proteomes" id="UP000799444"/>
    </source>
</evidence>
<sequence length="560" mass="65136">MDHLPPEIQSQIVSVLADDTTIPIRRRLARYSTVSHHFRAAVEERTFRNLTLTTHDLPWFRYLFGGANLRRRGYLRQILFRFELPNEAPNPCCDTGRVVDRNADSSSFTESVKMLFSILNDLRNNCPRSPPPLYLRFVNATRKTDLPNWQYGRRKLKEGDHNKRDPILAEIQRGWYDMLPAAAEKLPAIGDVTEFDFGCGDQLRDLGRQWIGLVLGKMPHLETLTLDVWDNIEWGRKIRRRLRKDLETSLLNLPFTHLKHFNLGIYSNRVKDESLNPPSLIHDRNDNTDGDMSSITLLSHLSTLPHLTNLYLDGPLLITPGIFSSLTPNAFPALKYFHLDFAPETADGRWFFERDHGFVEEDADMDSVWETPDEEYYDYEMELDMKKEPKPLHHSSKDPDYEGPVSQSRCHMNHYRILPTNATVAPLLLAAAETAKNACSLRKFVMRACDGLSYDYTEFVKPSMKRPFLIMLLRPDEICSDMRIKLGFDEEHYRQQNRMWWRVGDRWRPEGDVIKAWKAAVGYGGTVGFLMEYQIKTTRYDDMFKTTKYDDMFIGDPELV</sequence>
<keyword evidence="2" id="KW-1185">Reference proteome</keyword>
<dbReference type="Gene3D" id="3.80.10.10">
    <property type="entry name" value="Ribonuclease Inhibitor"/>
    <property type="match status" value="1"/>
</dbReference>
<dbReference type="SUPFAM" id="SSF52047">
    <property type="entry name" value="RNI-like"/>
    <property type="match status" value="1"/>
</dbReference>
<evidence type="ECO:0000313" key="1">
    <source>
        <dbReference type="EMBL" id="KAF2727768.1"/>
    </source>
</evidence>
<dbReference type="InterPro" id="IPR032675">
    <property type="entry name" value="LRR_dom_sf"/>
</dbReference>
<comment type="caution">
    <text evidence="1">The sequence shown here is derived from an EMBL/GenBank/DDBJ whole genome shotgun (WGS) entry which is preliminary data.</text>
</comment>
<accession>A0A9P4UWG2</accession>
<dbReference type="EMBL" id="ML996313">
    <property type="protein sequence ID" value="KAF2727768.1"/>
    <property type="molecule type" value="Genomic_DNA"/>
</dbReference>
<reference evidence="1" key="1">
    <citation type="journal article" date="2020" name="Stud. Mycol.">
        <title>101 Dothideomycetes genomes: a test case for predicting lifestyles and emergence of pathogens.</title>
        <authorList>
            <person name="Haridas S."/>
            <person name="Albert R."/>
            <person name="Binder M."/>
            <person name="Bloem J."/>
            <person name="Labutti K."/>
            <person name="Salamov A."/>
            <person name="Andreopoulos B."/>
            <person name="Baker S."/>
            <person name="Barry K."/>
            <person name="Bills G."/>
            <person name="Bluhm B."/>
            <person name="Cannon C."/>
            <person name="Castanera R."/>
            <person name="Culley D."/>
            <person name="Daum C."/>
            <person name="Ezra D."/>
            <person name="Gonzalez J."/>
            <person name="Henrissat B."/>
            <person name="Kuo A."/>
            <person name="Liang C."/>
            <person name="Lipzen A."/>
            <person name="Lutzoni F."/>
            <person name="Magnuson J."/>
            <person name="Mondo S."/>
            <person name="Nolan M."/>
            <person name="Ohm R."/>
            <person name="Pangilinan J."/>
            <person name="Park H.-J."/>
            <person name="Ramirez L."/>
            <person name="Alfaro M."/>
            <person name="Sun H."/>
            <person name="Tritt A."/>
            <person name="Yoshinaga Y."/>
            <person name="Zwiers L.-H."/>
            <person name="Turgeon B."/>
            <person name="Goodwin S."/>
            <person name="Spatafora J."/>
            <person name="Crous P."/>
            <person name="Grigoriev I."/>
        </authorList>
    </citation>
    <scope>NUCLEOTIDE SEQUENCE</scope>
    <source>
        <strain evidence="1">CBS 125425</strain>
    </source>
</reference>
<dbReference type="Proteomes" id="UP000799444">
    <property type="component" value="Unassembled WGS sequence"/>
</dbReference>
<dbReference type="OrthoDB" id="3798941at2759"/>